<dbReference type="Gene3D" id="6.10.30.10">
    <property type="match status" value="1"/>
</dbReference>
<dbReference type="InterPro" id="IPR002878">
    <property type="entry name" value="ChsH2_C"/>
</dbReference>
<feature type="domain" description="ChsH2 rubredoxin-like zinc ribbon" evidence="2">
    <location>
        <begin position="24"/>
        <end position="56"/>
    </location>
</feature>
<feature type="domain" description="ChsH2 C-terminal OB-fold" evidence="1">
    <location>
        <begin position="58"/>
        <end position="117"/>
    </location>
</feature>
<dbReference type="PANTHER" id="PTHR34075:SF5">
    <property type="entry name" value="BLR3430 PROTEIN"/>
    <property type="match status" value="1"/>
</dbReference>
<dbReference type="InterPro" id="IPR012340">
    <property type="entry name" value="NA-bd_OB-fold"/>
</dbReference>
<dbReference type="InterPro" id="IPR052513">
    <property type="entry name" value="Thioester_dehydratase-like"/>
</dbReference>
<evidence type="ECO:0000313" key="4">
    <source>
        <dbReference type="Proteomes" id="UP000515811"/>
    </source>
</evidence>
<evidence type="ECO:0000313" key="3">
    <source>
        <dbReference type="EMBL" id="QNN58734.1"/>
    </source>
</evidence>
<evidence type="ECO:0000259" key="1">
    <source>
        <dbReference type="Pfam" id="PF01796"/>
    </source>
</evidence>
<proteinExistence type="predicted"/>
<organism evidence="3 4">
    <name type="scientific">Diaphorobacter ruginosibacter</name>
    <dbReference type="NCBI Taxonomy" id="1715720"/>
    <lineage>
        <taxon>Bacteria</taxon>
        <taxon>Pseudomonadati</taxon>
        <taxon>Pseudomonadota</taxon>
        <taxon>Betaproteobacteria</taxon>
        <taxon>Burkholderiales</taxon>
        <taxon>Comamonadaceae</taxon>
        <taxon>Diaphorobacter</taxon>
    </lineage>
</organism>
<dbReference type="RefSeq" id="WP_187599362.1">
    <property type="nucleotide sequence ID" value="NZ_CP060714.1"/>
</dbReference>
<dbReference type="EMBL" id="CP060714">
    <property type="protein sequence ID" value="QNN58734.1"/>
    <property type="molecule type" value="Genomic_DNA"/>
</dbReference>
<dbReference type="Pfam" id="PF12172">
    <property type="entry name" value="zf-ChsH2"/>
    <property type="match status" value="1"/>
</dbReference>
<dbReference type="SUPFAM" id="SSF50249">
    <property type="entry name" value="Nucleic acid-binding proteins"/>
    <property type="match status" value="1"/>
</dbReference>
<keyword evidence="4" id="KW-1185">Reference proteome</keyword>
<sequence>MTHELPPSASAAPAGPDAVFQDYLAQGEFRIQQCGSCARHLFYPRVLCPHCGGTQLSWRQASGKGTVYACSVVMGKPGTDSDYAVVLVDLEEGARMMSHVIGCDQHAVKIGMPLRARIMERDGKPLVVFEPANGGMP</sequence>
<dbReference type="KEGG" id="drg:H9K76_07935"/>
<evidence type="ECO:0000259" key="2">
    <source>
        <dbReference type="Pfam" id="PF12172"/>
    </source>
</evidence>
<dbReference type="InterPro" id="IPR022002">
    <property type="entry name" value="ChsH2_Znr"/>
</dbReference>
<accession>A0A7G9RT09</accession>
<reference evidence="3 4" key="1">
    <citation type="submission" date="2020-08" db="EMBL/GenBank/DDBJ databases">
        <title>Genome sequence of Diaphorobacter ruginosibacter DSM 27467T.</title>
        <authorList>
            <person name="Hyun D.-W."/>
            <person name="Bae J.-W."/>
        </authorList>
    </citation>
    <scope>NUCLEOTIDE SEQUENCE [LARGE SCALE GENOMIC DNA]</scope>
    <source>
        <strain evidence="3 4">DSM 27467</strain>
    </source>
</reference>
<dbReference type="PANTHER" id="PTHR34075">
    <property type="entry name" value="BLR3430 PROTEIN"/>
    <property type="match status" value="1"/>
</dbReference>
<protein>
    <submittedName>
        <fullName evidence="3">Zn-ribbon domain-containing OB-fold protein</fullName>
    </submittedName>
</protein>
<gene>
    <name evidence="3" type="ORF">H9K76_07935</name>
</gene>
<name>A0A7G9RT09_9BURK</name>
<dbReference type="AlphaFoldDB" id="A0A7G9RT09"/>
<dbReference type="Proteomes" id="UP000515811">
    <property type="component" value="Chromosome"/>
</dbReference>
<dbReference type="Pfam" id="PF01796">
    <property type="entry name" value="OB_ChsH2_C"/>
    <property type="match status" value="1"/>
</dbReference>